<reference evidence="2 3" key="1">
    <citation type="submission" date="2019-05" db="EMBL/GenBank/DDBJ databases">
        <title>Another draft genome of Portunus trituberculatus and its Hox gene families provides insights of decapod evolution.</title>
        <authorList>
            <person name="Jeong J.-H."/>
            <person name="Song I."/>
            <person name="Kim S."/>
            <person name="Choi T."/>
            <person name="Kim D."/>
            <person name="Ryu S."/>
            <person name="Kim W."/>
        </authorList>
    </citation>
    <scope>NUCLEOTIDE SEQUENCE [LARGE SCALE GENOMIC DNA]</scope>
    <source>
        <tissue evidence="2">Muscle</tissue>
    </source>
</reference>
<evidence type="ECO:0000256" key="1">
    <source>
        <dbReference type="SAM" id="MobiDB-lite"/>
    </source>
</evidence>
<sequence>MILFVEPAIEGGDSRPYTSSSSSSSPLPHPPPPPVLQASAASIHTHITLTPPWYSLGHDASLVRGSISSCSEQITTRPPSFAPSPPAS</sequence>
<feature type="compositionally biased region" description="Low complexity" evidence="1">
    <location>
        <begin position="14"/>
        <end position="26"/>
    </location>
</feature>
<comment type="caution">
    <text evidence="2">The sequence shown here is derived from an EMBL/GenBank/DDBJ whole genome shotgun (WGS) entry which is preliminary data.</text>
</comment>
<accession>A0A5B7FTY4</accession>
<dbReference type="EMBL" id="VSRR010009229">
    <property type="protein sequence ID" value="MPC50012.1"/>
    <property type="molecule type" value="Genomic_DNA"/>
</dbReference>
<proteinExistence type="predicted"/>
<feature type="region of interest" description="Disordered" evidence="1">
    <location>
        <begin position="1"/>
        <end position="37"/>
    </location>
</feature>
<evidence type="ECO:0000313" key="2">
    <source>
        <dbReference type="EMBL" id="MPC50012.1"/>
    </source>
</evidence>
<keyword evidence="3" id="KW-1185">Reference proteome</keyword>
<name>A0A5B7FTY4_PORTR</name>
<protein>
    <submittedName>
        <fullName evidence="2">Uncharacterized protein</fullName>
    </submittedName>
</protein>
<gene>
    <name evidence="2" type="ORF">E2C01_043831</name>
</gene>
<evidence type="ECO:0000313" key="3">
    <source>
        <dbReference type="Proteomes" id="UP000324222"/>
    </source>
</evidence>
<dbReference type="Proteomes" id="UP000324222">
    <property type="component" value="Unassembled WGS sequence"/>
</dbReference>
<dbReference type="AlphaFoldDB" id="A0A5B7FTY4"/>
<organism evidence="2 3">
    <name type="scientific">Portunus trituberculatus</name>
    <name type="common">Swimming crab</name>
    <name type="synonym">Neptunus trituberculatus</name>
    <dbReference type="NCBI Taxonomy" id="210409"/>
    <lineage>
        <taxon>Eukaryota</taxon>
        <taxon>Metazoa</taxon>
        <taxon>Ecdysozoa</taxon>
        <taxon>Arthropoda</taxon>
        <taxon>Crustacea</taxon>
        <taxon>Multicrustacea</taxon>
        <taxon>Malacostraca</taxon>
        <taxon>Eumalacostraca</taxon>
        <taxon>Eucarida</taxon>
        <taxon>Decapoda</taxon>
        <taxon>Pleocyemata</taxon>
        <taxon>Brachyura</taxon>
        <taxon>Eubrachyura</taxon>
        <taxon>Portunoidea</taxon>
        <taxon>Portunidae</taxon>
        <taxon>Portuninae</taxon>
        <taxon>Portunus</taxon>
    </lineage>
</organism>